<dbReference type="Pfam" id="PF11695">
    <property type="entry name" value="DUF3291"/>
    <property type="match status" value="1"/>
</dbReference>
<dbReference type="AlphaFoldDB" id="A0AAU8S2A3"/>
<evidence type="ECO:0000313" key="2">
    <source>
        <dbReference type="EMBL" id="AIZ42154.1"/>
    </source>
</evidence>
<evidence type="ECO:0000259" key="1">
    <source>
        <dbReference type="Pfam" id="PF11695"/>
    </source>
</evidence>
<protein>
    <recommendedName>
        <fullName evidence="1">DUF3291 domain-containing protein</fullName>
    </recommendedName>
</protein>
<dbReference type="InterPro" id="IPR011008">
    <property type="entry name" value="Dimeric_a/b-barrel"/>
</dbReference>
<gene>
    <name evidence="2" type="ORF">M666_11470</name>
</gene>
<feature type="domain" description="DUF3291" evidence="1">
    <location>
        <begin position="4"/>
        <end position="141"/>
    </location>
</feature>
<dbReference type="InterPro" id="IPR021708">
    <property type="entry name" value="DUF3291"/>
</dbReference>
<organism evidence="2 3">
    <name type="scientific">Cellulophaga baltica 18</name>
    <dbReference type="NCBI Taxonomy" id="1348584"/>
    <lineage>
        <taxon>Bacteria</taxon>
        <taxon>Pseudomonadati</taxon>
        <taxon>Bacteroidota</taxon>
        <taxon>Flavobacteriia</taxon>
        <taxon>Flavobacteriales</taxon>
        <taxon>Flavobacteriaceae</taxon>
        <taxon>Cellulophaga</taxon>
    </lineage>
</organism>
<evidence type="ECO:0000313" key="3">
    <source>
        <dbReference type="Proteomes" id="UP000030786"/>
    </source>
</evidence>
<proteinExistence type="predicted"/>
<dbReference type="RefSeq" id="WP_029445959.1">
    <property type="nucleotide sequence ID" value="NZ_CP009976.1"/>
</dbReference>
<dbReference type="SUPFAM" id="SSF54909">
    <property type="entry name" value="Dimeric alpha+beta barrel"/>
    <property type="match status" value="1"/>
</dbReference>
<reference evidence="2 3" key="1">
    <citation type="journal article" date="2014" name="Environ. Microbiol.">
        <title>Contrasting genomic patterns and infection strategies of two co-existing Bacteroidetes podovirus genera.</title>
        <authorList>
            <person name="Holmfeldt K."/>
            <person name="Howard-Varona C."/>
            <person name="Solonenko N."/>
            <person name="Sullivan M.B."/>
        </authorList>
    </citation>
    <scope>NUCLEOTIDE SEQUENCE [LARGE SCALE GENOMIC DNA]</scope>
    <source>
        <strain evidence="2 3">18</strain>
    </source>
</reference>
<dbReference type="KEGG" id="cbat:M666_11470"/>
<dbReference type="GeneID" id="78061361"/>
<name>A0AAU8S2A3_9FLAO</name>
<dbReference type="EMBL" id="CP009976">
    <property type="protein sequence ID" value="AIZ42154.1"/>
    <property type="molecule type" value="Genomic_DNA"/>
</dbReference>
<accession>A0AAU8S2A3</accession>
<dbReference type="Proteomes" id="UP000030786">
    <property type="component" value="Chromosome"/>
</dbReference>
<sequence length="153" mass="18070">MSYLAQVNIAKMVAEIYSPIMEDFANNLDRINTLAEASSGFIWRLVANEDNATSIQVFEDTFILVNMSVWKHMEALYQFTYASEHVEIFKRKKEWFHKMTAMHMAFWYVQENHRPTVEEAKKRLAYLQKHGETPYAFTFKSKFTAEDAENFMT</sequence>